<feature type="transmembrane region" description="Helical" evidence="5">
    <location>
        <begin position="210"/>
        <end position="233"/>
    </location>
</feature>
<dbReference type="Pfam" id="PF10326">
    <property type="entry name" value="7TM_GPCR_Str"/>
    <property type="match status" value="1"/>
</dbReference>
<dbReference type="AlphaFoldDB" id="A0A914WSC1"/>
<dbReference type="PROSITE" id="PS50262">
    <property type="entry name" value="G_PROTEIN_RECEP_F1_2"/>
    <property type="match status" value="1"/>
</dbReference>
<dbReference type="InterPro" id="IPR019428">
    <property type="entry name" value="7TM_GPCR_serpentine_rcpt_Str"/>
</dbReference>
<feature type="transmembrane region" description="Helical" evidence="5">
    <location>
        <begin position="254"/>
        <end position="275"/>
    </location>
</feature>
<dbReference type="GO" id="GO:0016020">
    <property type="term" value="C:membrane"/>
    <property type="evidence" value="ECO:0007669"/>
    <property type="project" value="UniProtKB-SubCell"/>
</dbReference>
<reference evidence="8" key="1">
    <citation type="submission" date="2022-11" db="UniProtKB">
        <authorList>
            <consortium name="WormBaseParasite"/>
        </authorList>
    </citation>
    <scope>IDENTIFICATION</scope>
</reference>
<sequence>MNCCNCDTSYSDDSAFLADVINAPLNRRIFAWMMTVLLPGVGIATNAVVVFIGVHVRLQKTGDFKYFLTTMAIMDILWCITVLLYQPYFTPGGNVNEYNVYALAPLPSDLRVPVRYMWMATQMAMGFPLVLLSMNRYLLVCRSQQMYGTVFGGWRTPMLCAATLPLGAAINAPYLFDATRHVKKCLAAEFEQYVESYATDSWTNEMRLGLIMATLLCCYMICLSCALAIFHKLSTHSRASLSQADARRLRENRAVLRAICVQTALPLIISLPTIFDLLALKSLQHNWWLQVCAAWTLHLNPLCDAVATLYIIRPYRRIVRRWCDKLVDRSHRIFSLSRDKVEKAPCRTELQEMLQKLSVTTTMSEERRDDESG</sequence>
<name>A0A914WSC1_9BILA</name>
<dbReference type="CDD" id="cd00637">
    <property type="entry name" value="7tm_classA_rhodopsin-like"/>
    <property type="match status" value="1"/>
</dbReference>
<evidence type="ECO:0000256" key="1">
    <source>
        <dbReference type="ARBA" id="ARBA00004370"/>
    </source>
</evidence>
<accession>A0A914WSC1</accession>
<feature type="transmembrane region" description="Helical" evidence="5">
    <location>
        <begin position="287"/>
        <end position="312"/>
    </location>
</feature>
<evidence type="ECO:0000256" key="5">
    <source>
        <dbReference type="SAM" id="Phobius"/>
    </source>
</evidence>
<protein>
    <submittedName>
        <fullName evidence="8">G-protein coupled receptors family 1 profile domain-containing protein</fullName>
    </submittedName>
</protein>
<comment type="subcellular location">
    <subcellularLocation>
        <location evidence="1">Membrane</location>
    </subcellularLocation>
</comment>
<feature type="transmembrane region" description="Helical" evidence="5">
    <location>
        <begin position="116"/>
        <end position="138"/>
    </location>
</feature>
<dbReference type="Gene3D" id="1.20.1070.10">
    <property type="entry name" value="Rhodopsin 7-helix transmembrane proteins"/>
    <property type="match status" value="1"/>
</dbReference>
<feature type="transmembrane region" description="Helical" evidence="5">
    <location>
        <begin position="158"/>
        <end position="176"/>
    </location>
</feature>
<feature type="transmembrane region" description="Helical" evidence="5">
    <location>
        <begin position="66"/>
        <end position="85"/>
    </location>
</feature>
<keyword evidence="7" id="KW-1185">Reference proteome</keyword>
<dbReference type="SUPFAM" id="SSF81321">
    <property type="entry name" value="Family A G protein-coupled receptor-like"/>
    <property type="match status" value="1"/>
</dbReference>
<proteinExistence type="predicted"/>
<keyword evidence="4 5" id="KW-0472">Membrane</keyword>
<evidence type="ECO:0000256" key="4">
    <source>
        <dbReference type="ARBA" id="ARBA00023136"/>
    </source>
</evidence>
<evidence type="ECO:0000259" key="6">
    <source>
        <dbReference type="PROSITE" id="PS50262"/>
    </source>
</evidence>
<evidence type="ECO:0000256" key="2">
    <source>
        <dbReference type="ARBA" id="ARBA00022692"/>
    </source>
</evidence>
<keyword evidence="3 5" id="KW-1133">Transmembrane helix</keyword>
<evidence type="ECO:0000313" key="8">
    <source>
        <dbReference type="WBParaSite" id="PSAMB.scaffold5091size12682.g25861.t1"/>
    </source>
</evidence>
<evidence type="ECO:0000313" key="7">
    <source>
        <dbReference type="Proteomes" id="UP000887566"/>
    </source>
</evidence>
<dbReference type="InterPro" id="IPR017452">
    <property type="entry name" value="GPCR_Rhodpsn_7TM"/>
</dbReference>
<feature type="domain" description="G-protein coupled receptors family 1 profile" evidence="6">
    <location>
        <begin position="45"/>
        <end position="272"/>
    </location>
</feature>
<evidence type="ECO:0000256" key="3">
    <source>
        <dbReference type="ARBA" id="ARBA00022989"/>
    </source>
</evidence>
<dbReference type="PANTHER" id="PTHR22943">
    <property type="entry name" value="7-TRANSMEMBRANE DOMAIN RECEPTOR C.ELEGANS"/>
    <property type="match status" value="1"/>
</dbReference>
<organism evidence="7 8">
    <name type="scientific">Plectus sambesii</name>
    <dbReference type="NCBI Taxonomy" id="2011161"/>
    <lineage>
        <taxon>Eukaryota</taxon>
        <taxon>Metazoa</taxon>
        <taxon>Ecdysozoa</taxon>
        <taxon>Nematoda</taxon>
        <taxon>Chromadorea</taxon>
        <taxon>Plectida</taxon>
        <taxon>Plectina</taxon>
        <taxon>Plectoidea</taxon>
        <taxon>Plectidae</taxon>
        <taxon>Plectus</taxon>
    </lineage>
</organism>
<dbReference type="Proteomes" id="UP000887566">
    <property type="component" value="Unplaced"/>
</dbReference>
<feature type="transmembrane region" description="Helical" evidence="5">
    <location>
        <begin position="29"/>
        <end position="54"/>
    </location>
</feature>
<dbReference type="PANTHER" id="PTHR22943:SF248">
    <property type="entry name" value="SEVEN TM RECEPTOR"/>
    <property type="match status" value="1"/>
</dbReference>
<keyword evidence="2 5" id="KW-0812">Transmembrane</keyword>
<dbReference type="WBParaSite" id="PSAMB.scaffold5091size12682.g25861.t1">
    <property type="protein sequence ID" value="PSAMB.scaffold5091size12682.g25861.t1"/>
    <property type="gene ID" value="PSAMB.scaffold5091size12682.g25861"/>
</dbReference>